<organism evidence="3 4">
    <name type="scientific">Halomonas daqiaonensis</name>
    <dbReference type="NCBI Taxonomy" id="650850"/>
    <lineage>
        <taxon>Bacteria</taxon>
        <taxon>Pseudomonadati</taxon>
        <taxon>Pseudomonadota</taxon>
        <taxon>Gammaproteobacteria</taxon>
        <taxon>Oceanospirillales</taxon>
        <taxon>Halomonadaceae</taxon>
        <taxon>Halomonas</taxon>
    </lineage>
</organism>
<evidence type="ECO:0000313" key="4">
    <source>
        <dbReference type="Proteomes" id="UP000198807"/>
    </source>
</evidence>
<evidence type="ECO:0000313" key="3">
    <source>
        <dbReference type="EMBL" id="SEL65851.1"/>
    </source>
</evidence>
<dbReference type="InterPro" id="IPR018389">
    <property type="entry name" value="DctP_fam"/>
</dbReference>
<dbReference type="AlphaFoldDB" id="A0A1H7RZV0"/>
<dbReference type="RefSeq" id="WP_089713876.1">
    <property type="nucleotide sequence ID" value="NZ_FOBC01000013.1"/>
</dbReference>
<evidence type="ECO:0000256" key="1">
    <source>
        <dbReference type="ARBA" id="ARBA00022729"/>
    </source>
</evidence>
<keyword evidence="1 2" id="KW-0732">Signal</keyword>
<feature type="signal peptide" evidence="2">
    <location>
        <begin position="1"/>
        <end position="25"/>
    </location>
</feature>
<reference evidence="4" key="1">
    <citation type="submission" date="2016-10" db="EMBL/GenBank/DDBJ databases">
        <authorList>
            <person name="Varghese N."/>
            <person name="Submissions S."/>
        </authorList>
    </citation>
    <scope>NUCLEOTIDE SEQUENCE [LARGE SCALE GENOMIC DNA]</scope>
    <source>
        <strain evidence="4">CGMCC 1.9150</strain>
    </source>
</reference>
<dbReference type="NCBIfam" id="NF037995">
    <property type="entry name" value="TRAP_S1"/>
    <property type="match status" value="1"/>
</dbReference>
<dbReference type="EMBL" id="FOBC01000013">
    <property type="protein sequence ID" value="SEL65851.1"/>
    <property type="molecule type" value="Genomic_DNA"/>
</dbReference>
<feature type="chain" id="PRO_5011576595" evidence="2">
    <location>
        <begin position="26"/>
        <end position="340"/>
    </location>
</feature>
<dbReference type="Pfam" id="PF03480">
    <property type="entry name" value="DctP"/>
    <property type="match status" value="1"/>
</dbReference>
<dbReference type="PANTHER" id="PTHR33376">
    <property type="match status" value="1"/>
</dbReference>
<evidence type="ECO:0000256" key="2">
    <source>
        <dbReference type="SAM" id="SignalP"/>
    </source>
</evidence>
<accession>A0A1H7RZV0</accession>
<gene>
    <name evidence="3" type="ORF">SAMN04488129_11394</name>
</gene>
<dbReference type="Proteomes" id="UP000198807">
    <property type="component" value="Unassembled WGS sequence"/>
</dbReference>
<dbReference type="STRING" id="650850.SAMN04488129_11394"/>
<proteinExistence type="predicted"/>
<dbReference type="PANTHER" id="PTHR33376:SF5">
    <property type="entry name" value="EXTRACYTOPLASMIC SOLUTE RECEPTOR PROTEIN"/>
    <property type="match status" value="1"/>
</dbReference>
<dbReference type="OrthoDB" id="9799287at2"/>
<sequence length="340" mass="37696">MRNNKLNMLASGATFLGLVSTITMAQADALTFNFHSGLTESRPEAEHIDAFATLVEEKSGGELKIDVYHAGALGLKEADVLRSLQRGMIDMALLYGEYYTRDAPALASVYAQGAITEADQHLDILPVIKEMYDDGFAKWDIHTVGGVVAPVFDVGLHCKEPVDSLEDLEGKKVRVWSRHLVETFDELGIAAQVIPQNDMYMALQTGVVDCAYYLSTVAKTVSLHEVTEYESYLHPWAAAPWIFGISEQSLGRLDDNQRQALEEAGQEIWARTRDLAVDAEREALARKERESLGITVLSPFSDEDMDTFVAAAWKAWKDMAENAGEDGLYYYNNVTEALSE</sequence>
<dbReference type="InterPro" id="IPR038404">
    <property type="entry name" value="TRAP_DctP_sf"/>
</dbReference>
<keyword evidence="4" id="KW-1185">Reference proteome</keyword>
<name>A0A1H7RZV0_9GAMM</name>
<dbReference type="Gene3D" id="3.40.190.170">
    <property type="entry name" value="Bacterial extracellular solute-binding protein, family 7"/>
    <property type="match status" value="1"/>
</dbReference>
<protein>
    <submittedName>
        <fullName evidence="3">TRAP-type C4-dicarboxylate transport system, substrate-binding protein</fullName>
    </submittedName>
</protein>
<dbReference type="GO" id="GO:0055085">
    <property type="term" value="P:transmembrane transport"/>
    <property type="evidence" value="ECO:0007669"/>
    <property type="project" value="InterPro"/>
</dbReference>